<dbReference type="InterPro" id="IPR035907">
    <property type="entry name" value="Hppk_sf"/>
</dbReference>
<evidence type="ECO:0000256" key="4">
    <source>
        <dbReference type="ARBA" id="ARBA00022679"/>
    </source>
</evidence>
<accession>A0AAN1UVG9</accession>
<dbReference type="InterPro" id="IPR000550">
    <property type="entry name" value="Hppk"/>
</dbReference>
<keyword evidence="6" id="KW-0418">Kinase</keyword>
<dbReference type="EC" id="2.7.6.3" evidence="3"/>
<evidence type="ECO:0000313" key="11">
    <source>
        <dbReference type="Proteomes" id="UP000267249"/>
    </source>
</evidence>
<evidence type="ECO:0000256" key="5">
    <source>
        <dbReference type="ARBA" id="ARBA00022741"/>
    </source>
</evidence>
<keyword evidence="5" id="KW-0547">Nucleotide-binding</keyword>
<comment type="pathway">
    <text evidence="2">Cofactor biosynthesis; tetrahydrofolate biosynthesis; 2-amino-4-hydroxy-6-hydroxymethyl-7,8-dihydropteridine diphosphate from 7,8-dihydroneopterin triphosphate: step 4/4.</text>
</comment>
<reference evidence="10 11" key="1">
    <citation type="journal article" date="2018" name="Sci. Rep.">
        <title>Genome Features and Biochemical Characteristics of a Robust, Fast Growing and Naturally Transformable Cyanobacterium Synechococcus elongatus PCC 11801 Isolated from India.</title>
        <authorList>
            <person name="Jaiswal D."/>
            <person name="Sengupta A."/>
            <person name="Sohoni S."/>
            <person name="Sengupta S."/>
            <person name="Phadnavis A.G."/>
            <person name="Pakrasi H.B."/>
            <person name="Wangikar P.P."/>
        </authorList>
    </citation>
    <scope>NUCLEOTIDE SEQUENCE [LARGE SCALE GENOMIC DNA]</scope>
    <source>
        <strain evidence="10 11">PCC 11801</strain>
    </source>
</reference>
<evidence type="ECO:0000256" key="3">
    <source>
        <dbReference type="ARBA" id="ARBA00013253"/>
    </source>
</evidence>
<evidence type="ECO:0000256" key="6">
    <source>
        <dbReference type="ARBA" id="ARBA00022777"/>
    </source>
</evidence>
<dbReference type="PANTHER" id="PTHR43071">
    <property type="entry name" value="2-AMINO-4-HYDROXY-6-HYDROXYMETHYLDIHYDROPTERIDINE PYROPHOSPHOKINASE"/>
    <property type="match status" value="1"/>
</dbReference>
<dbReference type="PANTHER" id="PTHR43071:SF1">
    <property type="entry name" value="2-AMINO-4-HYDROXY-6-HYDROXYMETHYLDIHYDROPTERIDINE PYROPHOSPHOKINASE"/>
    <property type="match status" value="1"/>
</dbReference>
<dbReference type="Pfam" id="PF01288">
    <property type="entry name" value="HPPK"/>
    <property type="match status" value="1"/>
</dbReference>
<sequence>MAILESHVWTAFAISLGSNLGNRALHLQQAIAQLRDLTSIRQLQVSAIYQTPPVGPPQPDYYNACAIAETSLAPHDLLRQLQALEAAAGRERLEHWGPRTLDLDLLLYGDRQIQSPTLSVPHPYLTQRAFVLIPLAAIAPDWIEPVTREAIATLAQRVDSTGIERLGSMETLAESP</sequence>
<dbReference type="Gene3D" id="3.30.70.560">
    <property type="entry name" value="7,8-Dihydro-6-hydroxymethylpterin-pyrophosphokinase HPPK"/>
    <property type="match status" value="1"/>
</dbReference>
<organism evidence="10 11">
    <name type="scientific">Synechococcus elongatus PCC 11801</name>
    <dbReference type="NCBI Taxonomy" id="2219813"/>
    <lineage>
        <taxon>Bacteria</taxon>
        <taxon>Bacillati</taxon>
        <taxon>Cyanobacteriota</taxon>
        <taxon>Cyanophyceae</taxon>
        <taxon>Synechococcales</taxon>
        <taxon>Synechococcaceae</taxon>
        <taxon>Synechococcus</taxon>
    </lineage>
</organism>
<proteinExistence type="predicted"/>
<evidence type="ECO:0000256" key="2">
    <source>
        <dbReference type="ARBA" id="ARBA00005051"/>
    </source>
</evidence>
<evidence type="ECO:0000259" key="9">
    <source>
        <dbReference type="PROSITE" id="PS00794"/>
    </source>
</evidence>
<dbReference type="GO" id="GO:0016301">
    <property type="term" value="F:kinase activity"/>
    <property type="evidence" value="ECO:0007669"/>
    <property type="project" value="UniProtKB-KW"/>
</dbReference>
<dbReference type="RefSeq" id="WP_208676873.1">
    <property type="nucleotide sequence ID" value="NZ_CP030139.2"/>
</dbReference>
<dbReference type="EMBL" id="CP030139">
    <property type="protein sequence ID" value="AZB73631.1"/>
    <property type="molecule type" value="Genomic_DNA"/>
</dbReference>
<protein>
    <recommendedName>
        <fullName evidence="3">2-amino-4-hydroxy-6-hydroxymethyldihydropteridine diphosphokinase</fullName>
        <ecNumber evidence="3">2.7.6.3</ecNumber>
    </recommendedName>
</protein>
<gene>
    <name evidence="10" type="primary">folK</name>
    <name evidence="10" type="ORF">DOP62_04625</name>
</gene>
<evidence type="ECO:0000256" key="8">
    <source>
        <dbReference type="ARBA" id="ARBA00022909"/>
    </source>
</evidence>
<keyword evidence="7" id="KW-0067">ATP-binding</keyword>
<dbReference type="GO" id="GO:0005524">
    <property type="term" value="F:ATP binding"/>
    <property type="evidence" value="ECO:0007669"/>
    <property type="project" value="UniProtKB-KW"/>
</dbReference>
<keyword evidence="4 10" id="KW-0808">Transferase</keyword>
<dbReference type="AlphaFoldDB" id="A0AAN1UVG9"/>
<name>A0AAN1UVG9_SYNEL</name>
<dbReference type="PROSITE" id="PS00794">
    <property type="entry name" value="HPPK"/>
    <property type="match status" value="1"/>
</dbReference>
<evidence type="ECO:0000256" key="7">
    <source>
        <dbReference type="ARBA" id="ARBA00022840"/>
    </source>
</evidence>
<comment type="catalytic activity">
    <reaction evidence="1">
        <text>6-hydroxymethyl-7,8-dihydropterin + ATP = (7,8-dihydropterin-6-yl)methyl diphosphate + AMP + H(+)</text>
        <dbReference type="Rhea" id="RHEA:11412"/>
        <dbReference type="ChEBI" id="CHEBI:15378"/>
        <dbReference type="ChEBI" id="CHEBI:30616"/>
        <dbReference type="ChEBI" id="CHEBI:44841"/>
        <dbReference type="ChEBI" id="CHEBI:72950"/>
        <dbReference type="ChEBI" id="CHEBI:456215"/>
        <dbReference type="EC" id="2.7.6.3"/>
    </reaction>
</comment>
<dbReference type="NCBIfam" id="TIGR01498">
    <property type="entry name" value="folK"/>
    <property type="match status" value="1"/>
</dbReference>
<dbReference type="CDD" id="cd00483">
    <property type="entry name" value="HPPK"/>
    <property type="match status" value="1"/>
</dbReference>
<evidence type="ECO:0000313" key="10">
    <source>
        <dbReference type="EMBL" id="AZB73631.1"/>
    </source>
</evidence>
<keyword evidence="8" id="KW-0289">Folate biosynthesis</keyword>
<dbReference type="Proteomes" id="UP000267249">
    <property type="component" value="Chromosome"/>
</dbReference>
<evidence type="ECO:0000256" key="1">
    <source>
        <dbReference type="ARBA" id="ARBA00000198"/>
    </source>
</evidence>
<dbReference type="SUPFAM" id="SSF55083">
    <property type="entry name" value="6-hydroxymethyl-7,8-dihydropterin pyrophosphokinase, HPPK"/>
    <property type="match status" value="1"/>
</dbReference>
<dbReference type="GO" id="GO:0046656">
    <property type="term" value="P:folic acid biosynthetic process"/>
    <property type="evidence" value="ECO:0007669"/>
    <property type="project" value="UniProtKB-KW"/>
</dbReference>
<feature type="domain" description="7,8-dihydro-6-hydroxymethylpterin-pyrophosphokinase" evidence="9">
    <location>
        <begin position="95"/>
        <end position="106"/>
    </location>
</feature>
<dbReference type="GO" id="GO:0003848">
    <property type="term" value="F:2-amino-4-hydroxy-6-hydroxymethyldihydropteridine diphosphokinase activity"/>
    <property type="evidence" value="ECO:0007669"/>
    <property type="project" value="UniProtKB-EC"/>
</dbReference>